<evidence type="ECO:0000256" key="7">
    <source>
        <dbReference type="ARBA" id="ARBA00023125"/>
    </source>
</evidence>
<dbReference type="InterPro" id="IPR006447">
    <property type="entry name" value="Myb_dom_plants"/>
</dbReference>
<evidence type="ECO:0000313" key="15">
    <source>
        <dbReference type="EMBL" id="RWR75478.1"/>
    </source>
</evidence>
<feature type="compositionally biased region" description="Basic and acidic residues" evidence="12">
    <location>
        <begin position="209"/>
        <end position="219"/>
    </location>
</feature>
<gene>
    <name evidence="15" type="ORF">CKAN_00386000</name>
</gene>
<dbReference type="GO" id="GO:0003700">
    <property type="term" value="F:DNA-binding transcription factor activity"/>
    <property type="evidence" value="ECO:0007669"/>
    <property type="project" value="InterPro"/>
</dbReference>
<dbReference type="InterPro" id="IPR011006">
    <property type="entry name" value="CheY-like_superfamily"/>
</dbReference>
<dbReference type="InterPro" id="IPR001789">
    <property type="entry name" value="Sig_transdc_resp-reg_receiver"/>
</dbReference>
<evidence type="ECO:0000256" key="3">
    <source>
        <dbReference type="ARBA" id="ARBA00022553"/>
    </source>
</evidence>
<protein>
    <submittedName>
        <fullName evidence="15">Two-component response regulator ORR24-like protein</fullName>
    </submittedName>
</protein>
<dbReference type="AlphaFoldDB" id="A0A443NAD7"/>
<keyword evidence="10" id="KW-0539">Nucleus</keyword>
<keyword evidence="6" id="KW-0805">Transcription regulation</keyword>
<feature type="region of interest" description="Disordered" evidence="12">
    <location>
        <begin position="146"/>
        <end position="222"/>
    </location>
</feature>
<keyword evidence="16" id="KW-1185">Reference proteome</keyword>
<dbReference type="InterPro" id="IPR017930">
    <property type="entry name" value="Myb_dom"/>
</dbReference>
<comment type="caution">
    <text evidence="15">The sequence shown here is derived from an EMBL/GenBank/DDBJ whole genome shotgun (WGS) entry which is preliminary data.</text>
</comment>
<dbReference type="Gene3D" id="1.10.10.60">
    <property type="entry name" value="Homeodomain-like"/>
    <property type="match status" value="1"/>
</dbReference>
<dbReference type="GO" id="GO:0005634">
    <property type="term" value="C:nucleus"/>
    <property type="evidence" value="ECO:0007669"/>
    <property type="project" value="UniProtKB-SubCell"/>
</dbReference>
<dbReference type="GO" id="GO:0009736">
    <property type="term" value="P:cytokinin-activated signaling pathway"/>
    <property type="evidence" value="ECO:0007669"/>
    <property type="project" value="UniProtKB-KW"/>
</dbReference>
<evidence type="ECO:0000313" key="16">
    <source>
        <dbReference type="Proteomes" id="UP000283530"/>
    </source>
</evidence>
<feature type="compositionally biased region" description="Basic and acidic residues" evidence="12">
    <location>
        <begin position="148"/>
        <end position="168"/>
    </location>
</feature>
<dbReference type="PANTHER" id="PTHR43874">
    <property type="entry name" value="TWO-COMPONENT RESPONSE REGULATOR"/>
    <property type="match status" value="1"/>
</dbReference>
<comment type="similarity">
    <text evidence="2">Belongs to the ARR family. Type-B subfamily.</text>
</comment>
<dbReference type="NCBIfam" id="TIGR01557">
    <property type="entry name" value="myb_SHAQKYF"/>
    <property type="match status" value="1"/>
</dbReference>
<keyword evidence="8" id="KW-0010">Activator</keyword>
<dbReference type="Proteomes" id="UP000283530">
    <property type="component" value="Unassembled WGS sequence"/>
</dbReference>
<keyword evidence="7" id="KW-0238">DNA-binding</keyword>
<dbReference type="FunFam" id="1.10.10.60:FF:000007">
    <property type="entry name" value="Two-component response regulator"/>
    <property type="match status" value="1"/>
</dbReference>
<dbReference type="GO" id="GO:0000160">
    <property type="term" value="P:phosphorelay signal transduction system"/>
    <property type="evidence" value="ECO:0007669"/>
    <property type="project" value="UniProtKB-KW"/>
</dbReference>
<dbReference type="Gene3D" id="3.40.50.2300">
    <property type="match status" value="1"/>
</dbReference>
<dbReference type="InterPro" id="IPR017053">
    <property type="entry name" value="Response_reg_B-typ_pln"/>
</dbReference>
<feature type="domain" description="Response regulatory" evidence="13">
    <location>
        <begin position="27"/>
        <end position="142"/>
    </location>
</feature>
<evidence type="ECO:0000256" key="4">
    <source>
        <dbReference type="ARBA" id="ARBA00022864"/>
    </source>
</evidence>
<evidence type="ECO:0000256" key="8">
    <source>
        <dbReference type="ARBA" id="ARBA00023159"/>
    </source>
</evidence>
<evidence type="ECO:0000256" key="6">
    <source>
        <dbReference type="ARBA" id="ARBA00023015"/>
    </source>
</evidence>
<dbReference type="PANTHER" id="PTHR43874:SF7">
    <property type="entry name" value="TWO-COMPONENT RESPONSE REGULATOR ARR10"/>
    <property type="match status" value="1"/>
</dbReference>
<dbReference type="SMART" id="SM00448">
    <property type="entry name" value="REC"/>
    <property type="match status" value="1"/>
</dbReference>
<name>A0A443NAD7_9MAGN</name>
<dbReference type="EMBL" id="QPKB01000002">
    <property type="protein sequence ID" value="RWR75478.1"/>
    <property type="molecule type" value="Genomic_DNA"/>
</dbReference>
<evidence type="ECO:0000256" key="5">
    <source>
        <dbReference type="ARBA" id="ARBA00023012"/>
    </source>
</evidence>
<proteinExistence type="inferred from homology"/>
<dbReference type="FunFam" id="3.40.50.2300:FF:000132">
    <property type="entry name" value="Two-component response regulator"/>
    <property type="match status" value="1"/>
</dbReference>
<evidence type="ECO:0000256" key="10">
    <source>
        <dbReference type="ARBA" id="ARBA00023242"/>
    </source>
</evidence>
<evidence type="ECO:0000259" key="14">
    <source>
        <dbReference type="PROSITE" id="PS51294"/>
    </source>
</evidence>
<keyword evidence="9" id="KW-0804">Transcription</keyword>
<sequence length="747" mass="81047">MAVEERRGRGVVGDDDASHYSFPVGMRILAVDDDPTCLKLLETLLRRCEYHVTTTGQAITALKMLRENKDKFDLVISDVHMPDMDGFKLLELVGLEMDLPVIMLSANSDTSAVMKGITHGACDYLLKPVRIEELKNIWQHVIRRRKTDHKDDNNSGHGDEGEKVRRGTGEGGLAPITAGPADPNGKLSKKRKDQDDDDDDDDDDEDSDENGHVSEDPSAQKRPRVVWSVELHRKFVAAVNQLGIDKAVPKRILDLMNVERLTRENVASHLQKYRLYLKRISSVASQQANLAAVLGTKDLSYLHMGSLDGFGDFHALSGSSQLPKAALSSFQGGGAFGRLNSPSGLGLHRLTSPGMIQLGRPQNTGNYISDLGNFQRATHSGNPHGNLLQGMPHSLELDHLQPNKPVSCLGGLSSPIDDSPLFPVGQQQLSGIGGFTDTGVATCSSSNSFLNIPNNPLLQRHPRQGLSGRLGSQSSLTMASLNTEPIDVSVASSSHLPDRRCNDTWQSGSPLAGYSANPLPMDAPFNSNDLSMANIPSMSSHMEINPLNASSSNMAVAAPLHESLLGRDLQCQTSSLGVSVRCMPGEINENMKFSNLGSMGNCIGQNMNYTQKQLVEHKQDRTHNQNIGFSSPLNSFLPNHGVMGIVGLSSGQNNCNRKVDTTLMGQSNPGTSFHMQQCDVGKLSADGAINFKEDYLSENMKLGGGFNHSSCSSFDDLMSSMIKRERDEMPLIDGGDMCDIFPLGTCM</sequence>
<dbReference type="OrthoDB" id="60033at2759"/>
<accession>A0A443NAD7</accession>
<dbReference type="STRING" id="337451.A0A443NAD7"/>
<feature type="compositionally biased region" description="Acidic residues" evidence="12">
    <location>
        <begin position="195"/>
        <end position="208"/>
    </location>
</feature>
<organism evidence="15 16">
    <name type="scientific">Cinnamomum micranthum f. kanehirae</name>
    <dbReference type="NCBI Taxonomy" id="337451"/>
    <lineage>
        <taxon>Eukaryota</taxon>
        <taxon>Viridiplantae</taxon>
        <taxon>Streptophyta</taxon>
        <taxon>Embryophyta</taxon>
        <taxon>Tracheophyta</taxon>
        <taxon>Spermatophyta</taxon>
        <taxon>Magnoliopsida</taxon>
        <taxon>Magnoliidae</taxon>
        <taxon>Laurales</taxon>
        <taxon>Lauraceae</taxon>
        <taxon>Cinnamomum</taxon>
    </lineage>
</organism>
<dbReference type="SUPFAM" id="SSF52172">
    <property type="entry name" value="CheY-like"/>
    <property type="match status" value="1"/>
</dbReference>
<dbReference type="SUPFAM" id="SSF46689">
    <property type="entry name" value="Homeodomain-like"/>
    <property type="match status" value="1"/>
</dbReference>
<evidence type="ECO:0000256" key="2">
    <source>
        <dbReference type="ARBA" id="ARBA00006015"/>
    </source>
</evidence>
<evidence type="ECO:0000256" key="12">
    <source>
        <dbReference type="SAM" id="MobiDB-lite"/>
    </source>
</evidence>
<keyword evidence="4" id="KW-0932">Cytokinin signaling pathway</keyword>
<comment type="subcellular location">
    <subcellularLocation>
        <location evidence="1">Nucleus</location>
    </subcellularLocation>
</comment>
<dbReference type="InterPro" id="IPR009057">
    <property type="entry name" value="Homeodomain-like_sf"/>
</dbReference>
<feature type="domain" description="HTH myb-type" evidence="14">
    <location>
        <begin position="219"/>
        <end position="278"/>
    </location>
</feature>
<dbReference type="Pfam" id="PF00072">
    <property type="entry name" value="Response_reg"/>
    <property type="match status" value="1"/>
</dbReference>
<keyword evidence="5" id="KW-0902">Two-component regulatory system</keyword>
<dbReference type="GO" id="GO:0003677">
    <property type="term" value="F:DNA binding"/>
    <property type="evidence" value="ECO:0007669"/>
    <property type="project" value="UniProtKB-KW"/>
</dbReference>
<dbReference type="InterPro" id="IPR045279">
    <property type="entry name" value="ARR-like"/>
</dbReference>
<feature type="modified residue" description="4-aspartylphosphate" evidence="11">
    <location>
        <position position="78"/>
    </location>
</feature>
<dbReference type="Pfam" id="PF00249">
    <property type="entry name" value="Myb_DNA-binding"/>
    <property type="match status" value="1"/>
</dbReference>
<dbReference type="PIRSF" id="PIRSF036392">
    <property type="entry name" value="RR_ARR_type-B"/>
    <property type="match status" value="1"/>
</dbReference>
<keyword evidence="3 11" id="KW-0597">Phosphoprotein</keyword>
<reference evidence="15 16" key="1">
    <citation type="journal article" date="2019" name="Nat. Plants">
        <title>Stout camphor tree genome fills gaps in understanding of flowering plant genome evolution.</title>
        <authorList>
            <person name="Chaw S.M."/>
            <person name="Liu Y.C."/>
            <person name="Wu Y.W."/>
            <person name="Wang H.Y."/>
            <person name="Lin C.I."/>
            <person name="Wu C.S."/>
            <person name="Ke H.M."/>
            <person name="Chang L.Y."/>
            <person name="Hsu C.Y."/>
            <person name="Yang H.T."/>
            <person name="Sudianto E."/>
            <person name="Hsu M.H."/>
            <person name="Wu K.P."/>
            <person name="Wang L.N."/>
            <person name="Leebens-Mack J.H."/>
            <person name="Tsai I.J."/>
        </authorList>
    </citation>
    <scope>NUCLEOTIDE SEQUENCE [LARGE SCALE GENOMIC DNA]</scope>
    <source>
        <strain evidence="16">cv. Chaw 1501</strain>
        <tissue evidence="15">Young leaves</tissue>
    </source>
</reference>
<dbReference type="PROSITE" id="PS50110">
    <property type="entry name" value="RESPONSE_REGULATORY"/>
    <property type="match status" value="1"/>
</dbReference>
<evidence type="ECO:0000256" key="11">
    <source>
        <dbReference type="PROSITE-ProRule" id="PRU00169"/>
    </source>
</evidence>
<dbReference type="PROSITE" id="PS51294">
    <property type="entry name" value="HTH_MYB"/>
    <property type="match status" value="1"/>
</dbReference>
<dbReference type="CDD" id="cd17584">
    <property type="entry name" value="REC_typeB_ARR-like"/>
    <property type="match status" value="1"/>
</dbReference>
<evidence type="ECO:0000256" key="1">
    <source>
        <dbReference type="ARBA" id="ARBA00004123"/>
    </source>
</evidence>
<evidence type="ECO:0000256" key="9">
    <source>
        <dbReference type="ARBA" id="ARBA00023163"/>
    </source>
</evidence>
<dbReference type="InterPro" id="IPR001005">
    <property type="entry name" value="SANT/Myb"/>
</dbReference>
<evidence type="ECO:0000259" key="13">
    <source>
        <dbReference type="PROSITE" id="PS50110"/>
    </source>
</evidence>